<proteinExistence type="predicted"/>
<keyword evidence="2" id="KW-1185">Reference proteome</keyword>
<evidence type="ECO:0000313" key="1">
    <source>
        <dbReference type="EMBL" id="MBB4930370.1"/>
    </source>
</evidence>
<protein>
    <submittedName>
        <fullName evidence="1">Uncharacterized protein</fullName>
    </submittedName>
</protein>
<sequence>MRLRERLTNTSEDLSEAARLIEVCLKLLERAYALYLRCSEEQRRMLNQAIFHGLYVVEDPLDPDGGSVTGHALKEPFARLHAVQKAAEHTVGEMGARHSHPRRQRVIHRPTTQQGPSPFGEGPCCVRCRGRTARR</sequence>
<dbReference type="AlphaFoldDB" id="A0A7W7RE93"/>
<gene>
    <name evidence="1" type="ORF">F4561_001190</name>
</gene>
<organism evidence="1 2">
    <name type="scientific">Lipingzhangella halophila</name>
    <dbReference type="NCBI Taxonomy" id="1783352"/>
    <lineage>
        <taxon>Bacteria</taxon>
        <taxon>Bacillati</taxon>
        <taxon>Actinomycetota</taxon>
        <taxon>Actinomycetes</taxon>
        <taxon>Streptosporangiales</taxon>
        <taxon>Nocardiopsidaceae</taxon>
        <taxon>Lipingzhangella</taxon>
    </lineage>
</organism>
<dbReference type="EMBL" id="JACHJT010000001">
    <property type="protein sequence ID" value="MBB4930370.1"/>
    <property type="molecule type" value="Genomic_DNA"/>
</dbReference>
<reference evidence="1 2" key="1">
    <citation type="submission" date="2020-08" db="EMBL/GenBank/DDBJ databases">
        <title>Sequencing the genomes of 1000 actinobacteria strains.</title>
        <authorList>
            <person name="Klenk H.-P."/>
        </authorList>
    </citation>
    <scope>NUCLEOTIDE SEQUENCE [LARGE SCALE GENOMIC DNA]</scope>
    <source>
        <strain evidence="1 2">DSM 102030</strain>
    </source>
</reference>
<name>A0A7W7RE93_9ACTN</name>
<evidence type="ECO:0000313" key="2">
    <source>
        <dbReference type="Proteomes" id="UP000523007"/>
    </source>
</evidence>
<accession>A0A7W7RE93</accession>
<comment type="caution">
    <text evidence="1">The sequence shown here is derived from an EMBL/GenBank/DDBJ whole genome shotgun (WGS) entry which is preliminary data.</text>
</comment>
<dbReference type="Proteomes" id="UP000523007">
    <property type="component" value="Unassembled WGS sequence"/>
</dbReference>